<dbReference type="Gene3D" id="1.10.10.1150">
    <property type="entry name" value="Coenzyme PQQ synthesis protein D (PqqD)"/>
    <property type="match status" value="1"/>
</dbReference>
<organism evidence="1 2">
    <name type="scientific">Rhodovibrio salinarum</name>
    <dbReference type="NCBI Taxonomy" id="1087"/>
    <lineage>
        <taxon>Bacteria</taxon>
        <taxon>Pseudomonadati</taxon>
        <taxon>Pseudomonadota</taxon>
        <taxon>Alphaproteobacteria</taxon>
        <taxon>Rhodospirillales</taxon>
        <taxon>Rhodovibrionaceae</taxon>
        <taxon>Rhodovibrio</taxon>
    </lineage>
</organism>
<dbReference type="RefSeq" id="WP_027289010.1">
    <property type="nucleotide sequence ID" value="NZ_NRRE01000026.1"/>
</dbReference>
<name>A0A934QJW0_9PROT</name>
<accession>A0A934QJW0</accession>
<dbReference type="InterPro" id="IPR041881">
    <property type="entry name" value="PqqD_sf"/>
</dbReference>
<sequence>MQLAKYVKFRQEKFGGVLFETRSEKVYALNPTAAAVVREIQAGTPEDQIPARLKASYDADEAARIDREAMVFAQQLRERGLIVED</sequence>
<protein>
    <submittedName>
        <fullName evidence="1">PqqD family protein</fullName>
    </submittedName>
</protein>
<keyword evidence="2" id="KW-1185">Reference proteome</keyword>
<dbReference type="Proteomes" id="UP000778970">
    <property type="component" value="Unassembled WGS sequence"/>
</dbReference>
<dbReference type="EMBL" id="NRRE01000026">
    <property type="protein sequence ID" value="MBK1697785.1"/>
    <property type="molecule type" value="Genomic_DNA"/>
</dbReference>
<dbReference type="InterPro" id="IPR008792">
    <property type="entry name" value="PQQD"/>
</dbReference>
<comment type="caution">
    <text evidence="1">The sequence shown here is derived from an EMBL/GenBank/DDBJ whole genome shotgun (WGS) entry which is preliminary data.</text>
</comment>
<dbReference type="Pfam" id="PF05402">
    <property type="entry name" value="PqqD"/>
    <property type="match status" value="1"/>
</dbReference>
<evidence type="ECO:0000313" key="1">
    <source>
        <dbReference type="EMBL" id="MBK1697785.1"/>
    </source>
</evidence>
<reference evidence="1" key="2">
    <citation type="journal article" date="2020" name="Microorganisms">
        <title>Osmotic Adaptation and Compatible Solute Biosynthesis of Phototrophic Bacteria as Revealed from Genome Analyses.</title>
        <authorList>
            <person name="Imhoff J.F."/>
            <person name="Rahn T."/>
            <person name="Kunzel S."/>
            <person name="Keller A."/>
            <person name="Neulinger S.C."/>
        </authorList>
    </citation>
    <scope>NUCLEOTIDE SEQUENCE</scope>
    <source>
        <strain evidence="1">DSM 9154</strain>
    </source>
</reference>
<reference evidence="1" key="1">
    <citation type="submission" date="2017-08" db="EMBL/GenBank/DDBJ databases">
        <authorList>
            <person name="Imhoff J.F."/>
            <person name="Rahn T."/>
            <person name="Kuenzel S."/>
            <person name="Neulinger S.C."/>
        </authorList>
    </citation>
    <scope>NUCLEOTIDE SEQUENCE</scope>
    <source>
        <strain evidence="1">DSM 9154</strain>
    </source>
</reference>
<dbReference type="AlphaFoldDB" id="A0A934QJW0"/>
<gene>
    <name evidence="1" type="ORF">CKO21_11085</name>
</gene>
<evidence type="ECO:0000313" key="2">
    <source>
        <dbReference type="Proteomes" id="UP000778970"/>
    </source>
</evidence>
<proteinExistence type="predicted"/>